<organism evidence="5 6">
    <name type="scientific">Butyrivibrio hungatei DSM 14810</name>
    <dbReference type="NCBI Taxonomy" id="1121132"/>
    <lineage>
        <taxon>Bacteria</taxon>
        <taxon>Bacillati</taxon>
        <taxon>Bacillota</taxon>
        <taxon>Clostridia</taxon>
        <taxon>Lachnospirales</taxon>
        <taxon>Lachnospiraceae</taxon>
        <taxon>Butyrivibrio</taxon>
    </lineage>
</organism>
<evidence type="ECO:0000259" key="4">
    <source>
        <dbReference type="PROSITE" id="PS50943"/>
    </source>
</evidence>
<keyword evidence="2" id="KW-0238">DNA-binding</keyword>
<dbReference type="RefSeq" id="WP_072700633.1">
    <property type="nucleotide sequence ID" value="NZ_FRDH01000003.1"/>
</dbReference>
<proteinExistence type="predicted"/>
<dbReference type="GO" id="GO:0003677">
    <property type="term" value="F:DNA binding"/>
    <property type="evidence" value="ECO:0007669"/>
    <property type="project" value="UniProtKB-KW"/>
</dbReference>
<dbReference type="Pfam" id="PF01381">
    <property type="entry name" value="HTH_3"/>
    <property type="match status" value="1"/>
</dbReference>
<dbReference type="SUPFAM" id="SSF47413">
    <property type="entry name" value="lambda repressor-like DNA-binding domains"/>
    <property type="match status" value="1"/>
</dbReference>
<name>A0A1M7RVM8_9FIRM</name>
<dbReference type="Gene3D" id="1.10.260.40">
    <property type="entry name" value="lambda repressor-like DNA-binding domains"/>
    <property type="match status" value="1"/>
</dbReference>
<dbReference type="AlphaFoldDB" id="A0A1M7RVM8"/>
<protein>
    <submittedName>
        <fullName evidence="5">Putative transcriptional regulator</fullName>
    </submittedName>
</protein>
<evidence type="ECO:0000256" key="1">
    <source>
        <dbReference type="ARBA" id="ARBA00023015"/>
    </source>
</evidence>
<dbReference type="InterPro" id="IPR052359">
    <property type="entry name" value="HTH-type_reg/antitoxin"/>
</dbReference>
<dbReference type="Proteomes" id="UP000184097">
    <property type="component" value="Unassembled WGS sequence"/>
</dbReference>
<evidence type="ECO:0000256" key="3">
    <source>
        <dbReference type="ARBA" id="ARBA00023163"/>
    </source>
</evidence>
<keyword evidence="1" id="KW-0805">Transcription regulation</keyword>
<evidence type="ECO:0000256" key="2">
    <source>
        <dbReference type="ARBA" id="ARBA00023125"/>
    </source>
</evidence>
<dbReference type="PANTHER" id="PTHR36511:SF3">
    <property type="entry name" value="ANTITOXIN HIGA-2"/>
    <property type="match status" value="1"/>
</dbReference>
<dbReference type="PROSITE" id="PS50943">
    <property type="entry name" value="HTH_CROC1"/>
    <property type="match status" value="1"/>
</dbReference>
<feature type="domain" description="HTH cro/C1-type" evidence="4">
    <location>
        <begin position="43"/>
        <end position="97"/>
    </location>
</feature>
<dbReference type="CDD" id="cd00093">
    <property type="entry name" value="HTH_XRE"/>
    <property type="match status" value="1"/>
</dbReference>
<keyword evidence="3" id="KW-0804">Transcription</keyword>
<accession>A0A1M7RVM8</accession>
<dbReference type="PANTHER" id="PTHR36511">
    <property type="entry name" value="MERR FAMILY BACTERIAL REGULATORY PROTEIN"/>
    <property type="match status" value="1"/>
</dbReference>
<dbReference type="EMBL" id="FRDH01000003">
    <property type="protein sequence ID" value="SHN50260.1"/>
    <property type="molecule type" value="Genomic_DNA"/>
</dbReference>
<dbReference type="SMART" id="SM00530">
    <property type="entry name" value="HTH_XRE"/>
    <property type="match status" value="1"/>
</dbReference>
<gene>
    <name evidence="5" type="ORF">SAMN02745247_00463</name>
</gene>
<evidence type="ECO:0000313" key="5">
    <source>
        <dbReference type="EMBL" id="SHN50260.1"/>
    </source>
</evidence>
<sequence>MSSLFDDLQEGLQEAIAYEKGLGKAKTTTYVIEPVKKYSNEDIKEIRNRAGMTQSVFASYMGISKKTVEAWELGRTHPTGPAYRLLEILDEGRAESLSFIKRG</sequence>
<dbReference type="InterPro" id="IPR001387">
    <property type="entry name" value="Cro/C1-type_HTH"/>
</dbReference>
<reference evidence="5 6" key="1">
    <citation type="submission" date="2016-12" db="EMBL/GenBank/DDBJ databases">
        <authorList>
            <person name="Song W.-J."/>
            <person name="Kurnit D.M."/>
        </authorList>
    </citation>
    <scope>NUCLEOTIDE SEQUENCE [LARGE SCALE GENOMIC DNA]</scope>
    <source>
        <strain evidence="5 6">DSM 14810</strain>
    </source>
</reference>
<evidence type="ECO:0000313" key="6">
    <source>
        <dbReference type="Proteomes" id="UP000184097"/>
    </source>
</evidence>
<dbReference type="InterPro" id="IPR010982">
    <property type="entry name" value="Lambda_DNA-bd_dom_sf"/>
</dbReference>